<dbReference type="InterPro" id="IPR029063">
    <property type="entry name" value="SAM-dependent_MTases_sf"/>
</dbReference>
<dbReference type="Proteomes" id="UP001201163">
    <property type="component" value="Unassembled WGS sequence"/>
</dbReference>
<comment type="catalytic activity">
    <reaction evidence="8">
        <text>[protein]-L-isoaspartate + S-adenosyl-L-methionine = [protein]-L-isoaspartate alpha-methyl ester + S-adenosyl-L-homocysteine</text>
        <dbReference type="Rhea" id="RHEA:12705"/>
        <dbReference type="Rhea" id="RHEA-COMP:12143"/>
        <dbReference type="Rhea" id="RHEA-COMP:12144"/>
        <dbReference type="ChEBI" id="CHEBI:57856"/>
        <dbReference type="ChEBI" id="CHEBI:59789"/>
        <dbReference type="ChEBI" id="CHEBI:90596"/>
        <dbReference type="ChEBI" id="CHEBI:90598"/>
        <dbReference type="EC" id="2.1.1.77"/>
    </reaction>
    <physiologicalReaction direction="left-to-right" evidence="8">
        <dbReference type="Rhea" id="RHEA:12706"/>
    </physiologicalReaction>
</comment>
<evidence type="ECO:0000256" key="5">
    <source>
        <dbReference type="ARBA" id="ARBA00022603"/>
    </source>
</evidence>
<reference evidence="11" key="1">
    <citation type="submission" date="2022-01" db="EMBL/GenBank/DDBJ databases">
        <title>Comparative genomics reveals a dynamic genome evolution in the ectomycorrhizal milk-cap (Lactarius) mushrooms.</title>
        <authorList>
            <consortium name="DOE Joint Genome Institute"/>
            <person name="Lebreton A."/>
            <person name="Tang N."/>
            <person name="Kuo A."/>
            <person name="LaButti K."/>
            <person name="Drula E."/>
            <person name="Barry K."/>
            <person name="Clum A."/>
            <person name="Lipzen A."/>
            <person name="Mousain D."/>
            <person name="Ng V."/>
            <person name="Wang R."/>
            <person name="Wang X."/>
            <person name="Dai Y."/>
            <person name="Henrissat B."/>
            <person name="Grigoriev I.V."/>
            <person name="Guerin-Laguette A."/>
            <person name="Yu F."/>
            <person name="Martin F.M."/>
        </authorList>
    </citation>
    <scope>NUCLEOTIDE SEQUENCE</scope>
    <source>
        <strain evidence="11">QP</strain>
    </source>
</reference>
<evidence type="ECO:0000256" key="4">
    <source>
        <dbReference type="ARBA" id="ARBA00022490"/>
    </source>
</evidence>
<dbReference type="GO" id="GO:0006950">
    <property type="term" value="P:response to stress"/>
    <property type="evidence" value="ECO:0007669"/>
    <property type="project" value="UniProtKB-ARBA"/>
</dbReference>
<keyword evidence="7 10" id="KW-0949">S-adenosyl-L-methionine</keyword>
<dbReference type="FunFam" id="3.40.50.150:FF:000235">
    <property type="entry name" value="Protein-L-isoaspartate O-methyltransferase"/>
    <property type="match status" value="1"/>
</dbReference>
<evidence type="ECO:0000256" key="10">
    <source>
        <dbReference type="RuleBase" id="RU003802"/>
    </source>
</evidence>
<evidence type="ECO:0000256" key="2">
    <source>
        <dbReference type="ARBA" id="ARBA00005369"/>
    </source>
</evidence>
<dbReference type="NCBIfam" id="TIGR00080">
    <property type="entry name" value="pimt"/>
    <property type="match status" value="1"/>
</dbReference>
<keyword evidence="4" id="KW-0963">Cytoplasm</keyword>
<evidence type="ECO:0000256" key="9">
    <source>
        <dbReference type="ARBA" id="ARBA00054057"/>
    </source>
</evidence>
<sequence length="226" mass="24003">MAWRCTGNTNVELVTNLMHHGLITSETVAAAMKSVDRANYVLDKEHPYEDSPQSIGHNATISAPHMHAHAAELLLPYLRPGARVLDVGTGSGYLTSVLHRLVGPHGGTVVGIEHLPALTALAESNIRADGLGAALDQQAIVLVTGDGRLGYPENGPYEAIHVGAAARTIPPALVEQLASPGRMVIPVGTYSQRLMQVDKSARGEITQKDLFGVVYVPLTDRPKSSV</sequence>
<evidence type="ECO:0000256" key="7">
    <source>
        <dbReference type="ARBA" id="ARBA00022691"/>
    </source>
</evidence>
<dbReference type="PANTHER" id="PTHR11579">
    <property type="entry name" value="PROTEIN-L-ISOASPARTATE O-METHYLTRANSFERASE"/>
    <property type="match status" value="1"/>
</dbReference>
<name>A0AAD4LL56_9AGAM</name>
<dbReference type="PANTHER" id="PTHR11579:SF0">
    <property type="entry name" value="PROTEIN-L-ISOASPARTATE(D-ASPARTATE) O-METHYLTRANSFERASE"/>
    <property type="match status" value="1"/>
</dbReference>
<keyword evidence="12" id="KW-1185">Reference proteome</keyword>
<dbReference type="GO" id="GO:0004719">
    <property type="term" value="F:protein-L-isoaspartate (D-aspartate) O-methyltransferase activity"/>
    <property type="evidence" value="ECO:0007669"/>
    <property type="project" value="UniProtKB-UniRule"/>
</dbReference>
<comment type="caution">
    <text evidence="11">The sequence shown here is derived from an EMBL/GenBank/DDBJ whole genome shotgun (WGS) entry which is preliminary data.</text>
</comment>
<dbReference type="GO" id="GO:0005829">
    <property type="term" value="C:cytosol"/>
    <property type="evidence" value="ECO:0007669"/>
    <property type="project" value="UniProtKB-SubCell"/>
</dbReference>
<evidence type="ECO:0000313" key="11">
    <source>
        <dbReference type="EMBL" id="KAH8996351.1"/>
    </source>
</evidence>
<comment type="similarity">
    <text evidence="2 10">Belongs to the methyltransferase superfamily. L-isoaspartyl/D-aspartyl protein methyltransferase family.</text>
</comment>
<evidence type="ECO:0000256" key="1">
    <source>
        <dbReference type="ARBA" id="ARBA00004514"/>
    </source>
</evidence>
<dbReference type="CDD" id="cd02440">
    <property type="entry name" value="AdoMet_MTases"/>
    <property type="match status" value="1"/>
</dbReference>
<evidence type="ECO:0000256" key="6">
    <source>
        <dbReference type="ARBA" id="ARBA00022679"/>
    </source>
</evidence>
<accession>A0AAD4LL56</accession>
<dbReference type="GO" id="GO:0032259">
    <property type="term" value="P:methylation"/>
    <property type="evidence" value="ECO:0007669"/>
    <property type="project" value="UniProtKB-KW"/>
</dbReference>
<keyword evidence="6 10" id="KW-0808">Transferase</keyword>
<dbReference type="Pfam" id="PF01135">
    <property type="entry name" value="PCMT"/>
    <property type="match status" value="1"/>
</dbReference>
<dbReference type="InterPro" id="IPR000682">
    <property type="entry name" value="PCMT"/>
</dbReference>
<proteinExistence type="inferred from homology"/>
<dbReference type="AlphaFoldDB" id="A0AAD4LL56"/>
<dbReference type="EMBL" id="JAKELL010000009">
    <property type="protein sequence ID" value="KAH8996351.1"/>
    <property type="molecule type" value="Genomic_DNA"/>
</dbReference>
<organism evidence="11 12">
    <name type="scientific">Lactarius akahatsu</name>
    <dbReference type="NCBI Taxonomy" id="416441"/>
    <lineage>
        <taxon>Eukaryota</taxon>
        <taxon>Fungi</taxon>
        <taxon>Dikarya</taxon>
        <taxon>Basidiomycota</taxon>
        <taxon>Agaricomycotina</taxon>
        <taxon>Agaricomycetes</taxon>
        <taxon>Russulales</taxon>
        <taxon>Russulaceae</taxon>
        <taxon>Lactarius</taxon>
    </lineage>
</organism>
<dbReference type="Gene3D" id="3.40.50.150">
    <property type="entry name" value="Vaccinia Virus protein VP39"/>
    <property type="match status" value="1"/>
</dbReference>
<evidence type="ECO:0000256" key="3">
    <source>
        <dbReference type="ARBA" id="ARBA00011245"/>
    </source>
</evidence>
<evidence type="ECO:0000256" key="8">
    <source>
        <dbReference type="ARBA" id="ARBA00035815"/>
    </source>
</evidence>
<comment type="subunit">
    <text evidence="3">Monomer.</text>
</comment>
<evidence type="ECO:0000313" key="12">
    <source>
        <dbReference type="Proteomes" id="UP001201163"/>
    </source>
</evidence>
<comment type="subcellular location">
    <subcellularLocation>
        <location evidence="1">Cytoplasm</location>
        <location evidence="1">Cytosol</location>
    </subcellularLocation>
</comment>
<keyword evidence="5 10" id="KW-0489">Methyltransferase</keyword>
<dbReference type="SUPFAM" id="SSF53335">
    <property type="entry name" value="S-adenosyl-L-methionine-dependent methyltransferases"/>
    <property type="match status" value="1"/>
</dbReference>
<gene>
    <name evidence="11" type="ORF">EDB92DRAFT_1843422</name>
</gene>
<dbReference type="PROSITE" id="PS01279">
    <property type="entry name" value="PCMT"/>
    <property type="match status" value="1"/>
</dbReference>
<comment type="function">
    <text evidence="9">Initiates the repair of damaged proteins by catalyzing methyl esterification of L-isoaspartyl and D-aspartyl residues produced by spontaneous isomerization and racemization of L-aspartyl and L-asparaginyl residues in aging peptides and proteins.</text>
</comment>
<protein>
    <recommendedName>
        <fullName evidence="10">Protein-L-isoaspartate O-methyltransferase</fullName>
        <ecNumber evidence="10">2.1.1.77</ecNumber>
    </recommendedName>
</protein>
<dbReference type="EC" id="2.1.1.77" evidence="10"/>